<dbReference type="AlphaFoldDB" id="A0A7D5QEP2"/>
<dbReference type="InterPro" id="IPR023271">
    <property type="entry name" value="Aquaporin-like"/>
</dbReference>
<name>A0A7D5QEP2_9EURY</name>
<evidence type="ECO:0000313" key="7">
    <source>
        <dbReference type="Proteomes" id="UP000509626"/>
    </source>
</evidence>
<accession>A0A7D5QEP2</accession>
<evidence type="ECO:0000256" key="1">
    <source>
        <dbReference type="ARBA" id="ARBA00004141"/>
    </source>
</evidence>
<organism evidence="6 7">
    <name type="scientific">Halorarum salinum</name>
    <dbReference type="NCBI Taxonomy" id="2743089"/>
    <lineage>
        <taxon>Archaea</taxon>
        <taxon>Methanobacteriati</taxon>
        <taxon>Methanobacteriota</taxon>
        <taxon>Stenosarchaea group</taxon>
        <taxon>Halobacteria</taxon>
        <taxon>Halobacteriales</taxon>
        <taxon>Haloferacaceae</taxon>
        <taxon>Halorarum</taxon>
    </lineage>
</organism>
<dbReference type="GeneID" id="56036453"/>
<keyword evidence="7" id="KW-1185">Reference proteome</keyword>
<protein>
    <submittedName>
        <fullName evidence="6">Formate/nitrite transporter family protein</fullName>
    </submittedName>
</protein>
<dbReference type="GO" id="GO:0005886">
    <property type="term" value="C:plasma membrane"/>
    <property type="evidence" value="ECO:0007669"/>
    <property type="project" value="TreeGrafter"/>
</dbReference>
<dbReference type="RefSeq" id="WP_179267409.1">
    <property type="nucleotide sequence ID" value="NZ_CP058579.1"/>
</dbReference>
<dbReference type="Proteomes" id="UP000509626">
    <property type="component" value="Chromosome"/>
</dbReference>
<evidence type="ECO:0000256" key="2">
    <source>
        <dbReference type="ARBA" id="ARBA00022692"/>
    </source>
</evidence>
<sequence length="270" mass="27876">MADVERRVADEERATDSTIVDRLVGTGVHEMSRPRSSLFLSGLSAGLDIGFGPLLVAATLTHTEGVYVEPTVRMLTALGYAFGFVLVILGGTQLFTEHTSLAVLPVLDGEAGLPDLGRLWGLVYVGNVVGGAVFAAFAVWFAPAYGLADVESLTEIADPFVGQPATALLGGAVLAGWLMGLVAWLVAAADSTLSRLAVVVMVTGAIGYGHLPHSIAGNVEVLVAVFSSDAVGVVEYVRFLALATVGNAVGGAVFVALLKYGYVVGADSQR</sequence>
<dbReference type="OrthoDB" id="117182at2157"/>
<dbReference type="GO" id="GO:0015499">
    <property type="term" value="F:formate transmembrane transporter activity"/>
    <property type="evidence" value="ECO:0007669"/>
    <property type="project" value="TreeGrafter"/>
</dbReference>
<dbReference type="PANTHER" id="PTHR30520">
    <property type="entry name" value="FORMATE TRANSPORTER-RELATED"/>
    <property type="match status" value="1"/>
</dbReference>
<evidence type="ECO:0000256" key="4">
    <source>
        <dbReference type="ARBA" id="ARBA00023136"/>
    </source>
</evidence>
<comment type="subcellular location">
    <subcellularLocation>
        <location evidence="1">Membrane</location>
        <topology evidence="1">Multi-pass membrane protein</topology>
    </subcellularLocation>
</comment>
<keyword evidence="4 5" id="KW-0472">Membrane</keyword>
<gene>
    <name evidence="6" type="ORF">HUG12_03300</name>
</gene>
<reference evidence="6 7" key="1">
    <citation type="submission" date="2020-06" db="EMBL/GenBank/DDBJ databases">
        <title>NJ-3-1, isolated from saline soil.</title>
        <authorList>
            <person name="Cui H.L."/>
            <person name="Shi X."/>
        </authorList>
    </citation>
    <scope>NUCLEOTIDE SEQUENCE [LARGE SCALE GENOMIC DNA]</scope>
    <source>
        <strain evidence="6 7">NJ-3-1</strain>
    </source>
</reference>
<dbReference type="Pfam" id="PF01226">
    <property type="entry name" value="Form_Nir_trans"/>
    <property type="match status" value="1"/>
</dbReference>
<feature type="transmembrane region" description="Helical" evidence="5">
    <location>
        <begin position="80"/>
        <end position="107"/>
    </location>
</feature>
<dbReference type="EMBL" id="CP058579">
    <property type="protein sequence ID" value="QLG60823.1"/>
    <property type="molecule type" value="Genomic_DNA"/>
</dbReference>
<keyword evidence="3 5" id="KW-1133">Transmembrane helix</keyword>
<evidence type="ECO:0000256" key="3">
    <source>
        <dbReference type="ARBA" id="ARBA00022989"/>
    </source>
</evidence>
<feature type="transmembrane region" description="Helical" evidence="5">
    <location>
        <begin position="196"/>
        <end position="216"/>
    </location>
</feature>
<evidence type="ECO:0000313" key="6">
    <source>
        <dbReference type="EMBL" id="QLG60823.1"/>
    </source>
</evidence>
<proteinExistence type="predicted"/>
<dbReference type="PANTHER" id="PTHR30520:SF2">
    <property type="entry name" value="INNER MEMBRANE PROTEIN YFDC"/>
    <property type="match status" value="1"/>
</dbReference>
<keyword evidence="2 5" id="KW-0812">Transmembrane</keyword>
<feature type="transmembrane region" description="Helical" evidence="5">
    <location>
        <begin position="38"/>
        <end position="60"/>
    </location>
</feature>
<feature type="transmembrane region" description="Helical" evidence="5">
    <location>
        <begin position="236"/>
        <end position="260"/>
    </location>
</feature>
<evidence type="ECO:0000256" key="5">
    <source>
        <dbReference type="SAM" id="Phobius"/>
    </source>
</evidence>
<dbReference type="KEGG" id="halu:HUG12_03300"/>
<feature type="transmembrane region" description="Helical" evidence="5">
    <location>
        <begin position="165"/>
        <end position="189"/>
    </location>
</feature>
<feature type="transmembrane region" description="Helical" evidence="5">
    <location>
        <begin position="119"/>
        <end position="145"/>
    </location>
</feature>
<dbReference type="Gene3D" id="1.20.1080.10">
    <property type="entry name" value="Glycerol uptake facilitator protein"/>
    <property type="match status" value="1"/>
</dbReference>
<dbReference type="InterPro" id="IPR000292">
    <property type="entry name" value="For/NO2_transpt"/>
</dbReference>